<accession>A0A4Y2UJX2</accession>
<evidence type="ECO:0000313" key="1">
    <source>
        <dbReference type="EMBL" id="GBO13339.1"/>
    </source>
</evidence>
<name>A0A4Y2UJX2_ARAVE</name>
<organism evidence="1 2">
    <name type="scientific">Araneus ventricosus</name>
    <name type="common">Orbweaver spider</name>
    <name type="synonym">Epeira ventricosa</name>
    <dbReference type="NCBI Taxonomy" id="182803"/>
    <lineage>
        <taxon>Eukaryota</taxon>
        <taxon>Metazoa</taxon>
        <taxon>Ecdysozoa</taxon>
        <taxon>Arthropoda</taxon>
        <taxon>Chelicerata</taxon>
        <taxon>Arachnida</taxon>
        <taxon>Araneae</taxon>
        <taxon>Araneomorphae</taxon>
        <taxon>Entelegynae</taxon>
        <taxon>Araneoidea</taxon>
        <taxon>Araneidae</taxon>
        <taxon>Araneus</taxon>
    </lineage>
</organism>
<dbReference type="AlphaFoldDB" id="A0A4Y2UJX2"/>
<keyword evidence="2" id="KW-1185">Reference proteome</keyword>
<dbReference type="Proteomes" id="UP000499080">
    <property type="component" value="Unassembled WGS sequence"/>
</dbReference>
<dbReference type="EMBL" id="BGPR01037681">
    <property type="protein sequence ID" value="GBO13339.1"/>
    <property type="molecule type" value="Genomic_DNA"/>
</dbReference>
<evidence type="ECO:0000313" key="2">
    <source>
        <dbReference type="Proteomes" id="UP000499080"/>
    </source>
</evidence>
<sequence length="115" mass="13575">MVGRASTSIKCISFVSDHTHFVRKKWRRKKEQIHTSKQNRKSDEDVIILYLCSEERVDFRLYMFRHKSSFVPFRVPIPIRQHNAAAIKSQSSTLGKVDVYASSIREQGYILQFRK</sequence>
<proteinExistence type="predicted"/>
<reference evidence="1 2" key="1">
    <citation type="journal article" date="2019" name="Sci. Rep.">
        <title>Orb-weaving spider Araneus ventricosus genome elucidates the spidroin gene catalogue.</title>
        <authorList>
            <person name="Kono N."/>
            <person name="Nakamura H."/>
            <person name="Ohtoshi R."/>
            <person name="Moran D.A.P."/>
            <person name="Shinohara A."/>
            <person name="Yoshida Y."/>
            <person name="Fujiwara M."/>
            <person name="Mori M."/>
            <person name="Tomita M."/>
            <person name="Arakawa K."/>
        </authorList>
    </citation>
    <scope>NUCLEOTIDE SEQUENCE [LARGE SCALE GENOMIC DNA]</scope>
</reference>
<protein>
    <submittedName>
        <fullName evidence="1">Uncharacterized protein</fullName>
    </submittedName>
</protein>
<comment type="caution">
    <text evidence="1">The sequence shown here is derived from an EMBL/GenBank/DDBJ whole genome shotgun (WGS) entry which is preliminary data.</text>
</comment>
<gene>
    <name evidence="1" type="ORF">AVEN_187099_1</name>
</gene>